<dbReference type="InterPro" id="IPR002347">
    <property type="entry name" value="SDR_fam"/>
</dbReference>
<evidence type="ECO:0000313" key="2">
    <source>
        <dbReference type="EMBL" id="KDA01741.1"/>
    </source>
</evidence>
<dbReference type="GO" id="GO:0016616">
    <property type="term" value="F:oxidoreductase activity, acting on the CH-OH group of donors, NAD or NADP as acceptor"/>
    <property type="evidence" value="ECO:0007669"/>
    <property type="project" value="TreeGrafter"/>
</dbReference>
<dbReference type="PRINTS" id="PR00081">
    <property type="entry name" value="GDHRDH"/>
</dbReference>
<evidence type="ECO:0000313" key="3">
    <source>
        <dbReference type="Proteomes" id="UP000024942"/>
    </source>
</evidence>
<dbReference type="PRINTS" id="PR00080">
    <property type="entry name" value="SDRFAMILY"/>
</dbReference>
<organism evidence="2 3">
    <name type="scientific">Hyphomonas oceanitis SCH89</name>
    <dbReference type="NCBI Taxonomy" id="1280953"/>
    <lineage>
        <taxon>Bacteria</taxon>
        <taxon>Pseudomonadati</taxon>
        <taxon>Pseudomonadota</taxon>
        <taxon>Alphaproteobacteria</taxon>
        <taxon>Hyphomonadales</taxon>
        <taxon>Hyphomonadaceae</taxon>
        <taxon>Hyphomonas</taxon>
    </lineage>
</organism>
<dbReference type="Proteomes" id="UP000024942">
    <property type="component" value="Unassembled WGS sequence"/>
</dbReference>
<protein>
    <submittedName>
        <fullName evidence="2">Short chain dehydrogenase</fullName>
    </submittedName>
</protein>
<dbReference type="PATRIC" id="fig|1280953.3.peg.2798"/>
<evidence type="ECO:0000256" key="1">
    <source>
        <dbReference type="ARBA" id="ARBA00006484"/>
    </source>
</evidence>
<name>A0A059G4J7_9PROT</name>
<proteinExistence type="inferred from homology"/>
<dbReference type="InterPro" id="IPR036291">
    <property type="entry name" value="NAD(P)-bd_dom_sf"/>
</dbReference>
<keyword evidence="3" id="KW-1185">Reference proteome</keyword>
<accession>A0A059G4J7</accession>
<dbReference type="RefSeq" id="WP_035539573.1">
    <property type="nucleotide sequence ID" value="NZ_ARYL01000022.1"/>
</dbReference>
<comment type="similarity">
    <text evidence="1">Belongs to the short-chain dehydrogenases/reductases (SDR) family.</text>
</comment>
<dbReference type="AlphaFoldDB" id="A0A059G4J7"/>
<dbReference type="PROSITE" id="PS00061">
    <property type="entry name" value="ADH_SHORT"/>
    <property type="match status" value="1"/>
</dbReference>
<dbReference type="CDD" id="cd05233">
    <property type="entry name" value="SDR_c"/>
    <property type="match status" value="1"/>
</dbReference>
<reference evidence="2 3" key="1">
    <citation type="journal article" date="2014" name="Antonie Van Leeuwenhoek">
        <title>Hyphomonas beringensis sp. nov. and Hyphomonas chukchiensis sp. nov., isolated from surface seawater of the Bering Sea and Chukchi Sea.</title>
        <authorList>
            <person name="Li C."/>
            <person name="Lai Q."/>
            <person name="Li G."/>
            <person name="Dong C."/>
            <person name="Wang J."/>
            <person name="Liao Y."/>
            <person name="Shao Z."/>
        </authorList>
    </citation>
    <scope>NUCLEOTIDE SEQUENCE [LARGE SCALE GENOMIC DNA]</scope>
    <source>
        <strain evidence="2 3">SCH89</strain>
    </source>
</reference>
<sequence length="261" mass="26522">MTFSIDQFRLDGKVAIVTGAGGRGNSIGRAYAMGLAAAGASVVVADINEEGAKAVATEITAAGGKALGVRTDITDPASVAAMVAAAEKAFGGVDILVNNAALMVEIVATPAIQHTTEQWNRAFAVNVTGALNCSQAVVPLMAKRGGGKIINQVSGGAYPPSTVYGITKIALVGLTTTLARELGSQNINVNAIAPGNTMSDAGAMLTPPDSPFIKALEASIAMRMRGEPDELVGPLLLLCSPAGAWMTGQVLHVDGGWIIRP</sequence>
<dbReference type="PANTHER" id="PTHR42760:SF40">
    <property type="entry name" value="3-OXOACYL-[ACYL-CARRIER-PROTEIN] REDUCTASE, CHLOROPLASTIC"/>
    <property type="match status" value="1"/>
</dbReference>
<dbReference type="OrthoDB" id="9803333at2"/>
<dbReference type="STRING" id="1280953.HOC_13923"/>
<gene>
    <name evidence="2" type="ORF">HOC_13923</name>
</gene>
<dbReference type="GO" id="GO:0030497">
    <property type="term" value="P:fatty acid elongation"/>
    <property type="evidence" value="ECO:0007669"/>
    <property type="project" value="TreeGrafter"/>
</dbReference>
<dbReference type="eggNOG" id="COG1028">
    <property type="taxonomic scope" value="Bacteria"/>
</dbReference>
<dbReference type="SUPFAM" id="SSF51735">
    <property type="entry name" value="NAD(P)-binding Rossmann-fold domains"/>
    <property type="match status" value="1"/>
</dbReference>
<dbReference type="Gene3D" id="3.40.50.720">
    <property type="entry name" value="NAD(P)-binding Rossmann-like Domain"/>
    <property type="match status" value="1"/>
</dbReference>
<comment type="caution">
    <text evidence="2">The sequence shown here is derived from an EMBL/GenBank/DDBJ whole genome shotgun (WGS) entry which is preliminary data.</text>
</comment>
<dbReference type="PANTHER" id="PTHR42760">
    <property type="entry name" value="SHORT-CHAIN DEHYDROGENASES/REDUCTASES FAMILY MEMBER"/>
    <property type="match status" value="1"/>
</dbReference>
<dbReference type="FunFam" id="3.40.50.720:FF:000084">
    <property type="entry name" value="Short-chain dehydrogenase reductase"/>
    <property type="match status" value="1"/>
</dbReference>
<dbReference type="NCBIfam" id="NF005853">
    <property type="entry name" value="PRK07774.1"/>
    <property type="match status" value="1"/>
</dbReference>
<dbReference type="Pfam" id="PF13561">
    <property type="entry name" value="adh_short_C2"/>
    <property type="match status" value="1"/>
</dbReference>
<dbReference type="EMBL" id="ARYL01000022">
    <property type="protein sequence ID" value="KDA01741.1"/>
    <property type="molecule type" value="Genomic_DNA"/>
</dbReference>
<dbReference type="InterPro" id="IPR020904">
    <property type="entry name" value="Sc_DH/Rdtase_CS"/>
</dbReference>